<dbReference type="GO" id="GO:0016020">
    <property type="term" value="C:membrane"/>
    <property type="evidence" value="ECO:0007669"/>
    <property type="project" value="TreeGrafter"/>
</dbReference>
<keyword evidence="7" id="KW-0560">Oxidoreductase</keyword>
<dbReference type="PANTHER" id="PTHR43105">
    <property type="entry name" value="RESPIRATORY NITRATE REDUCTASE"/>
    <property type="match status" value="1"/>
</dbReference>
<dbReference type="InterPro" id="IPR010046">
    <property type="entry name" value="Mopterin_OxRdtse_a_bac"/>
</dbReference>
<dbReference type="InterPro" id="IPR041953">
    <property type="entry name" value="YdeP_MopB"/>
</dbReference>
<dbReference type="InterPro" id="IPR050123">
    <property type="entry name" value="Prok_molybdopt-oxidoreductase"/>
</dbReference>
<comment type="caution">
    <text evidence="13">The sequence shown here is derived from an EMBL/GenBank/DDBJ whole genome shotgun (WGS) entry which is preliminary data.</text>
</comment>
<reference evidence="13 14" key="1">
    <citation type="journal article" date="2011" name="J. Bacteriol.">
        <title>Genome sequence of Chthoniobacter flavus Ellin428, an aerobic heterotrophic soil bacterium.</title>
        <authorList>
            <person name="Kant R."/>
            <person name="van Passel M.W."/>
            <person name="Palva A."/>
            <person name="Lucas S."/>
            <person name="Lapidus A."/>
            <person name="Glavina Del Rio T."/>
            <person name="Dalin E."/>
            <person name="Tice H."/>
            <person name="Bruce D."/>
            <person name="Goodwin L."/>
            <person name="Pitluck S."/>
            <person name="Larimer F.W."/>
            <person name="Land M.L."/>
            <person name="Hauser L."/>
            <person name="Sangwan P."/>
            <person name="de Vos W.M."/>
            <person name="Janssen P.H."/>
            <person name="Smidt H."/>
        </authorList>
    </citation>
    <scope>NUCLEOTIDE SEQUENCE [LARGE SCALE GENOMIC DNA]</scope>
    <source>
        <strain evidence="13 14">Ellin428</strain>
    </source>
</reference>
<keyword evidence="9" id="KW-0411">Iron-sulfur</keyword>
<gene>
    <name evidence="13" type="ORF">CfE428DRAFT_5758</name>
</gene>
<feature type="region of interest" description="Disordered" evidence="10">
    <location>
        <begin position="1"/>
        <end position="67"/>
    </location>
</feature>
<comment type="cofactor">
    <cofactor evidence="1">
        <name>Mo-bis(molybdopterin guanine dinucleotide)</name>
        <dbReference type="ChEBI" id="CHEBI:60539"/>
    </cofactor>
</comment>
<dbReference type="GO" id="GO:0051539">
    <property type="term" value="F:4 iron, 4 sulfur cluster binding"/>
    <property type="evidence" value="ECO:0007669"/>
    <property type="project" value="UniProtKB-KW"/>
</dbReference>
<proteinExistence type="inferred from homology"/>
<keyword evidence="5" id="KW-0500">Molybdenum</keyword>
<keyword evidence="8" id="KW-0408">Iron</keyword>
<dbReference type="eggNOG" id="COG0243">
    <property type="taxonomic scope" value="Bacteria"/>
</dbReference>
<dbReference type="CDD" id="cd02787">
    <property type="entry name" value="MopB_CT_ydeP"/>
    <property type="match status" value="1"/>
</dbReference>
<feature type="domain" description="Molybdopterin dinucleotide-binding" evidence="12">
    <location>
        <begin position="712"/>
        <end position="818"/>
    </location>
</feature>
<sequence length="846" mass="93918">MDRSNSKHRHRRPKAAREKDPKHESRLDTVAQKPTDIGLGAPVTAEYQNAHEDGATPTPGAQPPIEHPPKLGKAEHVAAGLKAILQGARFTFEQMGPIRGIEAWFDVNKKDGFDCQSCAWPSPDGNRHLFEFCENGAKAFASEATRKHVTADFFRHHSIAKMAEQSDYWLEQQGRLVEPMVKRQGGTHYEPISWEEAFQLLAQELNALPSPDAAVFYTSGRTSNEAAFLYQLFVRQFGTNNLPDCSNMCHESSGSALSESIGIGKGCVTLEDLERAEAIFIIGQNPGTNHPRMLTTLEVAKKNGAKIVAINPLPEPGLMRVSNPNPEEYDHILLYPVKLLLNKGEPISDLWLPVRINGDMAVMRGIMKEMLAEEDQKPGSVFDLDFIRESTIGFDAFLENLRATSWEDILVSCGLTREQIRAAAEIAMEAKSIICCWAMGLTQHKNSVATIQEVMNFLLLRGNIGRPGAGPCPVRGHSNVQGDRTMGIWERMNDHFMAKLGEEFHFTPPAAHGADTVEAIKLMRQGKAHVFFGMGGNFLSATPDTEFTAKALRKCRVTAHVSTKLNRSHLITGDIALILPCLGRSEIDQQAEGDQFVTVEDSMGIINASHGHLKPAGKQLLSEPAIIAHLARATLGGKTTVDWERLVENYDRIREHIEHVIPGFENFNARIRRNVFYLPNDARDQRKFNNGLGKAKFIVSQIDRHELEAGTFLMMTIRSHDQFNTTIYGLDDRYRGVYHGRRVVFMNPEDVRELGLQQGQFVDLTSHYHGEERTARHFMVAPFAIPRGCTATYFPEANVLVPINSTAERSNTPTSKSVLITIAPSPDPAEAFAELKAGASESMAHA</sequence>
<keyword evidence="14" id="KW-1185">Reference proteome</keyword>
<evidence type="ECO:0000256" key="1">
    <source>
        <dbReference type="ARBA" id="ARBA00001942"/>
    </source>
</evidence>
<keyword evidence="4" id="KW-0004">4Fe-4S</keyword>
<dbReference type="GO" id="GO:0045333">
    <property type="term" value="P:cellular respiration"/>
    <property type="evidence" value="ECO:0007669"/>
    <property type="project" value="UniProtKB-ARBA"/>
</dbReference>
<dbReference type="InParanoid" id="B4DA18"/>
<comment type="similarity">
    <text evidence="3">Belongs to the prokaryotic molybdopterin-containing oxidoreductase family.</text>
</comment>
<dbReference type="Proteomes" id="UP000005824">
    <property type="component" value="Unassembled WGS sequence"/>
</dbReference>
<comment type="cofactor">
    <cofactor evidence="2">
        <name>[4Fe-4S] cluster</name>
        <dbReference type="ChEBI" id="CHEBI:49883"/>
    </cofactor>
</comment>
<evidence type="ECO:0000256" key="8">
    <source>
        <dbReference type="ARBA" id="ARBA00023004"/>
    </source>
</evidence>
<evidence type="ECO:0000256" key="9">
    <source>
        <dbReference type="ARBA" id="ARBA00023014"/>
    </source>
</evidence>
<dbReference type="PANTHER" id="PTHR43105:SF4">
    <property type="entry name" value="PROTEIN YDEP"/>
    <property type="match status" value="1"/>
</dbReference>
<dbReference type="Pfam" id="PF00384">
    <property type="entry name" value="Molybdopterin"/>
    <property type="match status" value="1"/>
</dbReference>
<evidence type="ECO:0000256" key="7">
    <source>
        <dbReference type="ARBA" id="ARBA00023002"/>
    </source>
</evidence>
<feature type="compositionally biased region" description="Basic residues" evidence="10">
    <location>
        <begin position="1"/>
        <end position="14"/>
    </location>
</feature>
<dbReference type="AlphaFoldDB" id="B4DA18"/>
<dbReference type="GO" id="GO:0043546">
    <property type="term" value="F:molybdopterin cofactor binding"/>
    <property type="evidence" value="ECO:0007669"/>
    <property type="project" value="InterPro"/>
</dbReference>
<evidence type="ECO:0000256" key="6">
    <source>
        <dbReference type="ARBA" id="ARBA00022723"/>
    </source>
</evidence>
<dbReference type="GO" id="GO:0008863">
    <property type="term" value="F:formate dehydrogenase (NAD+) activity"/>
    <property type="evidence" value="ECO:0007669"/>
    <property type="project" value="InterPro"/>
</dbReference>
<dbReference type="GO" id="GO:0030151">
    <property type="term" value="F:molybdenum ion binding"/>
    <property type="evidence" value="ECO:0007669"/>
    <property type="project" value="InterPro"/>
</dbReference>
<dbReference type="Pfam" id="PF01568">
    <property type="entry name" value="Molydop_binding"/>
    <property type="match status" value="1"/>
</dbReference>
<keyword evidence="6" id="KW-0479">Metal-binding</keyword>
<dbReference type="NCBIfam" id="TIGR01701">
    <property type="entry name" value="Fdhalpha-like"/>
    <property type="match status" value="1"/>
</dbReference>
<dbReference type="CDD" id="cd02767">
    <property type="entry name" value="MopB_ydeP"/>
    <property type="match status" value="1"/>
</dbReference>
<evidence type="ECO:0000256" key="2">
    <source>
        <dbReference type="ARBA" id="ARBA00001966"/>
    </source>
</evidence>
<evidence type="ECO:0000313" key="14">
    <source>
        <dbReference type="Proteomes" id="UP000005824"/>
    </source>
</evidence>
<dbReference type="InterPro" id="IPR006657">
    <property type="entry name" value="MoPterin_dinucl-bd_dom"/>
</dbReference>
<dbReference type="Gene3D" id="3.40.50.740">
    <property type="match status" value="1"/>
</dbReference>
<feature type="compositionally biased region" description="Basic and acidic residues" evidence="10">
    <location>
        <begin position="15"/>
        <end position="27"/>
    </location>
</feature>
<dbReference type="PIRSF" id="PIRSF000144">
    <property type="entry name" value="CbbBc"/>
    <property type="match status" value="1"/>
</dbReference>
<name>B4DA18_9BACT</name>
<accession>B4DA18</accession>
<evidence type="ECO:0000256" key="5">
    <source>
        <dbReference type="ARBA" id="ARBA00022505"/>
    </source>
</evidence>
<dbReference type="SUPFAM" id="SSF50692">
    <property type="entry name" value="ADC-like"/>
    <property type="match status" value="1"/>
</dbReference>
<dbReference type="RefSeq" id="WP_006983079.1">
    <property type="nucleotide sequence ID" value="NZ_ABVL01000029.1"/>
</dbReference>
<evidence type="ECO:0000313" key="13">
    <source>
        <dbReference type="EMBL" id="EDY16645.1"/>
    </source>
</evidence>
<dbReference type="InterPro" id="IPR006656">
    <property type="entry name" value="Mopterin_OxRdtase"/>
</dbReference>
<dbReference type="InterPro" id="IPR009010">
    <property type="entry name" value="Asp_de-COase-like_dom_sf"/>
</dbReference>
<evidence type="ECO:0000256" key="3">
    <source>
        <dbReference type="ARBA" id="ARBA00010312"/>
    </source>
</evidence>
<evidence type="ECO:0000259" key="11">
    <source>
        <dbReference type="Pfam" id="PF00384"/>
    </source>
</evidence>
<protein>
    <submittedName>
        <fullName evidence="13">Oxidoreductase alpha (Molybdopterin) subunit</fullName>
    </submittedName>
</protein>
<dbReference type="FunCoup" id="B4DA18">
    <property type="interactions" value="64"/>
</dbReference>
<dbReference type="InterPro" id="IPR037951">
    <property type="entry name" value="MopB_CT_YdeP"/>
</dbReference>
<feature type="domain" description="Molybdopterin oxidoreductase" evidence="11">
    <location>
        <begin position="175"/>
        <end position="556"/>
    </location>
</feature>
<organism evidence="13 14">
    <name type="scientific">Chthoniobacter flavus Ellin428</name>
    <dbReference type="NCBI Taxonomy" id="497964"/>
    <lineage>
        <taxon>Bacteria</taxon>
        <taxon>Pseudomonadati</taxon>
        <taxon>Verrucomicrobiota</taxon>
        <taxon>Spartobacteria</taxon>
        <taxon>Chthoniobacterales</taxon>
        <taxon>Chthoniobacteraceae</taxon>
        <taxon>Chthoniobacter</taxon>
    </lineage>
</organism>
<dbReference type="EMBL" id="ABVL01000029">
    <property type="protein sequence ID" value="EDY16645.1"/>
    <property type="molecule type" value="Genomic_DNA"/>
</dbReference>
<dbReference type="Gene3D" id="3.40.228.10">
    <property type="entry name" value="Dimethylsulfoxide Reductase, domain 2"/>
    <property type="match status" value="1"/>
</dbReference>
<evidence type="ECO:0000256" key="10">
    <source>
        <dbReference type="SAM" id="MobiDB-lite"/>
    </source>
</evidence>
<dbReference type="SUPFAM" id="SSF53706">
    <property type="entry name" value="Formate dehydrogenase/DMSO reductase, domains 1-3"/>
    <property type="match status" value="1"/>
</dbReference>
<evidence type="ECO:0000259" key="12">
    <source>
        <dbReference type="Pfam" id="PF01568"/>
    </source>
</evidence>
<dbReference type="STRING" id="497964.CfE428DRAFT_5758"/>
<evidence type="ECO:0000256" key="4">
    <source>
        <dbReference type="ARBA" id="ARBA00022485"/>
    </source>
</evidence>